<dbReference type="Pfam" id="PF00013">
    <property type="entry name" value="KH_1"/>
    <property type="match status" value="1"/>
</dbReference>
<evidence type="ECO:0000313" key="9">
    <source>
        <dbReference type="EMBL" id="QNN60708.1"/>
    </source>
</evidence>
<keyword evidence="5" id="KW-1133">Transmembrane helix</keyword>
<dbReference type="EMBL" id="CP060715">
    <property type="protein sequence ID" value="QNN60708.1"/>
    <property type="molecule type" value="Genomic_DNA"/>
</dbReference>
<dbReference type="SMART" id="SM00471">
    <property type="entry name" value="HDc"/>
    <property type="match status" value="1"/>
</dbReference>
<dbReference type="Pfam" id="PF01966">
    <property type="entry name" value="HD"/>
    <property type="match status" value="1"/>
</dbReference>
<dbReference type="SMART" id="SM00322">
    <property type="entry name" value="KH"/>
    <property type="match status" value="1"/>
</dbReference>
<dbReference type="InterPro" id="IPR004087">
    <property type="entry name" value="KH_dom"/>
</dbReference>
<feature type="transmembrane region" description="Helical" evidence="5">
    <location>
        <begin position="6"/>
        <end position="27"/>
    </location>
</feature>
<evidence type="ECO:0000313" key="10">
    <source>
        <dbReference type="Proteomes" id="UP000515928"/>
    </source>
</evidence>
<dbReference type="Gene3D" id="1.10.3210.10">
    <property type="entry name" value="Hypothetical protein af1432"/>
    <property type="match status" value="1"/>
</dbReference>
<dbReference type="Proteomes" id="UP000515928">
    <property type="component" value="Chromosome"/>
</dbReference>
<dbReference type="SUPFAM" id="SSF109604">
    <property type="entry name" value="HD-domain/PDEase-like"/>
    <property type="match status" value="1"/>
</dbReference>
<keyword evidence="3 5" id="KW-0378">Hydrolase</keyword>
<dbReference type="GO" id="GO:0004521">
    <property type="term" value="F:RNA endonuclease activity"/>
    <property type="evidence" value="ECO:0007669"/>
    <property type="project" value="UniProtKB-UniRule"/>
</dbReference>
<evidence type="ECO:0000256" key="7">
    <source>
        <dbReference type="SAM" id="Coils"/>
    </source>
</evidence>
<dbReference type="InterPro" id="IPR006675">
    <property type="entry name" value="HDIG_dom"/>
</dbReference>
<dbReference type="InterPro" id="IPR003607">
    <property type="entry name" value="HD/PDEase_dom"/>
</dbReference>
<dbReference type="PROSITE" id="PS50084">
    <property type="entry name" value="KH_TYPE_1"/>
    <property type="match status" value="1"/>
</dbReference>
<evidence type="ECO:0000256" key="2">
    <source>
        <dbReference type="ARBA" id="ARBA00022759"/>
    </source>
</evidence>
<protein>
    <recommendedName>
        <fullName evidence="5 6">Ribonuclease Y</fullName>
        <shortName evidence="5">RNase Y</shortName>
        <ecNumber evidence="5 6">3.1.-.-</ecNumber>
    </recommendedName>
</protein>
<evidence type="ECO:0000256" key="3">
    <source>
        <dbReference type="ARBA" id="ARBA00022801"/>
    </source>
</evidence>
<keyword evidence="5" id="KW-0472">Membrane</keyword>
<dbReference type="GO" id="GO:0006402">
    <property type="term" value="P:mRNA catabolic process"/>
    <property type="evidence" value="ECO:0007669"/>
    <property type="project" value="UniProtKB-UniRule"/>
</dbReference>
<dbReference type="InterPro" id="IPR004088">
    <property type="entry name" value="KH_dom_type_1"/>
</dbReference>
<keyword evidence="4 5" id="KW-0694">RNA-binding</keyword>
<dbReference type="KEGG" id="eio:H9L01_10140"/>
<dbReference type="Pfam" id="PF12072">
    <property type="entry name" value="RNase_Y_N"/>
    <property type="match status" value="1"/>
</dbReference>
<dbReference type="HAMAP" id="MF_00335">
    <property type="entry name" value="RNase_Y"/>
    <property type="match status" value="1"/>
</dbReference>
<dbReference type="CDD" id="cd00077">
    <property type="entry name" value="HDc"/>
    <property type="match status" value="1"/>
</dbReference>
<dbReference type="GO" id="GO:0016787">
    <property type="term" value="F:hydrolase activity"/>
    <property type="evidence" value="ECO:0007669"/>
    <property type="project" value="UniProtKB-KW"/>
</dbReference>
<keyword evidence="2 5" id="KW-0255">Endonuclease</keyword>
<dbReference type="CDD" id="cd22431">
    <property type="entry name" value="KH-I_RNaseY"/>
    <property type="match status" value="1"/>
</dbReference>
<dbReference type="PANTHER" id="PTHR12826">
    <property type="entry name" value="RIBONUCLEASE Y"/>
    <property type="match status" value="1"/>
</dbReference>
<keyword evidence="10" id="KW-1185">Reference proteome</keyword>
<dbReference type="RefSeq" id="WP_187533831.1">
    <property type="nucleotide sequence ID" value="NZ_CBCSHU010000023.1"/>
</dbReference>
<dbReference type="InterPro" id="IPR006674">
    <property type="entry name" value="HD_domain"/>
</dbReference>
<evidence type="ECO:0000256" key="6">
    <source>
        <dbReference type="NCBIfam" id="TIGR03319"/>
    </source>
</evidence>
<reference evidence="9 10" key="1">
    <citation type="submission" date="2020-08" db="EMBL/GenBank/DDBJ databases">
        <title>Genome sequence of Erysipelothrix inopinata DSM 15511T.</title>
        <authorList>
            <person name="Hyun D.-W."/>
            <person name="Bae J.-W."/>
        </authorList>
    </citation>
    <scope>NUCLEOTIDE SEQUENCE [LARGE SCALE GENOMIC DNA]</scope>
    <source>
        <strain evidence="9 10">DSM 15511</strain>
    </source>
</reference>
<comment type="function">
    <text evidence="5">Endoribonuclease that initiates mRNA decay.</text>
</comment>
<dbReference type="InterPro" id="IPR017705">
    <property type="entry name" value="Ribonuclease_Y"/>
</dbReference>
<dbReference type="InterPro" id="IPR036612">
    <property type="entry name" value="KH_dom_type_1_sf"/>
</dbReference>
<dbReference type="PANTHER" id="PTHR12826:SF15">
    <property type="entry name" value="RIBONUCLEASE Y"/>
    <property type="match status" value="1"/>
</dbReference>
<dbReference type="PROSITE" id="PS51831">
    <property type="entry name" value="HD"/>
    <property type="match status" value="1"/>
</dbReference>
<dbReference type="SUPFAM" id="SSF54791">
    <property type="entry name" value="Eukaryotic type KH-domain (KH-domain type I)"/>
    <property type="match status" value="1"/>
</dbReference>
<keyword evidence="1 5" id="KW-0540">Nuclease</keyword>
<evidence type="ECO:0000256" key="1">
    <source>
        <dbReference type="ARBA" id="ARBA00022722"/>
    </source>
</evidence>
<feature type="domain" description="HD" evidence="8">
    <location>
        <begin position="335"/>
        <end position="428"/>
    </location>
</feature>
<organism evidence="9 10">
    <name type="scientific">Erysipelothrix inopinata</name>
    <dbReference type="NCBI Taxonomy" id="225084"/>
    <lineage>
        <taxon>Bacteria</taxon>
        <taxon>Bacillati</taxon>
        <taxon>Bacillota</taxon>
        <taxon>Erysipelotrichia</taxon>
        <taxon>Erysipelotrichales</taxon>
        <taxon>Erysipelotrichaceae</taxon>
        <taxon>Erysipelothrix</taxon>
    </lineage>
</organism>
<keyword evidence="5" id="KW-0812">Transmembrane</keyword>
<dbReference type="NCBIfam" id="TIGR00277">
    <property type="entry name" value="HDIG"/>
    <property type="match status" value="1"/>
</dbReference>
<name>A0A7G9RYN3_9FIRM</name>
<dbReference type="NCBIfam" id="TIGR03319">
    <property type="entry name" value="RNase_Y"/>
    <property type="match status" value="1"/>
</dbReference>
<evidence type="ECO:0000256" key="4">
    <source>
        <dbReference type="ARBA" id="ARBA00022884"/>
    </source>
</evidence>
<dbReference type="GO" id="GO:0005886">
    <property type="term" value="C:plasma membrane"/>
    <property type="evidence" value="ECO:0007669"/>
    <property type="project" value="UniProtKB-SubCell"/>
</dbReference>
<accession>A0A7G9RYN3</accession>
<keyword evidence="5" id="KW-1003">Cell membrane</keyword>
<sequence length="519" mass="58809">MNTTILLYSISTGIIVLVVTILAMVVINKNGLNRSKELSKNIIKEAEEKAETSMRQAQLEAKTQAYEIKLNAEKELKNQQHEMQEYERKLDRREENLNNRDANLVIRDKEMLHKERELDSKSLELTKMEQVLSERTEVQLQELERIASMPASEAKEELFDIVEKQMEQEVLAYIRDREEMAHQRAEDVARNIISLAISRYAQEETTQRTSSVVTLPSEEMKGRIIGREGRNIRAFENATGVDLLIDDTPEIITLSCFDPIRREIARMSLETLMVDGRIQPGRIEEVVDKSRKELYQVIQKTGQDTLFDLGISKMDKEIVTVLGRLKYRYSYGQNALAHSIEVANLAGMMAAELGLNQKLAKRAGLLHDIGKGLDFEMEGSHVELGVRLAKKHNEHPVVINAIASHHGDTEATSAIAVLVAAADTLSAARPGARFESFENYIQRLEELEAIATTREGVQRAFAIQAGRELRVMVIPDAVSDLETVKLAREIREEIEEKLTYPGQIKVNVIRELRAQEIAK</sequence>
<dbReference type="InterPro" id="IPR022711">
    <property type="entry name" value="RNase_Y_N"/>
</dbReference>
<evidence type="ECO:0000259" key="8">
    <source>
        <dbReference type="PROSITE" id="PS51831"/>
    </source>
</evidence>
<evidence type="ECO:0000256" key="5">
    <source>
        <dbReference type="HAMAP-Rule" id="MF_00335"/>
    </source>
</evidence>
<dbReference type="EC" id="3.1.-.-" evidence="5 6"/>
<dbReference type="AlphaFoldDB" id="A0A7G9RYN3"/>
<comment type="similarity">
    <text evidence="5">Belongs to the RNase Y family.</text>
</comment>
<feature type="coiled-coil region" evidence="7">
    <location>
        <begin position="29"/>
        <end position="103"/>
    </location>
</feature>
<gene>
    <name evidence="5 9" type="primary">rny</name>
    <name evidence="9" type="ORF">H9L01_10140</name>
</gene>
<keyword evidence="7" id="KW-0175">Coiled coil</keyword>
<proteinExistence type="inferred from homology"/>
<comment type="subcellular location">
    <subcellularLocation>
        <location evidence="5">Cell membrane</location>
        <topology evidence="5">Single-pass membrane protein</topology>
    </subcellularLocation>
</comment>
<dbReference type="GO" id="GO:0003723">
    <property type="term" value="F:RNA binding"/>
    <property type="evidence" value="ECO:0007669"/>
    <property type="project" value="UniProtKB-UniRule"/>
</dbReference>